<evidence type="ECO:0000259" key="2">
    <source>
        <dbReference type="Pfam" id="PF00385"/>
    </source>
</evidence>
<dbReference type="OrthoDB" id="433924at2759"/>
<evidence type="ECO:0000313" key="3">
    <source>
        <dbReference type="EMBL" id="KAH7114876.1"/>
    </source>
</evidence>
<feature type="non-terminal residue" evidence="3">
    <location>
        <position position="98"/>
    </location>
</feature>
<dbReference type="CDD" id="cd00024">
    <property type="entry name" value="CD_CSD"/>
    <property type="match status" value="1"/>
</dbReference>
<keyword evidence="4" id="KW-1185">Reference proteome</keyword>
<reference evidence="3" key="1">
    <citation type="journal article" date="2021" name="Nat. Commun.">
        <title>Genetic determinants of endophytism in the Arabidopsis root mycobiome.</title>
        <authorList>
            <person name="Mesny F."/>
            <person name="Miyauchi S."/>
            <person name="Thiergart T."/>
            <person name="Pickel B."/>
            <person name="Atanasova L."/>
            <person name="Karlsson M."/>
            <person name="Huettel B."/>
            <person name="Barry K.W."/>
            <person name="Haridas S."/>
            <person name="Chen C."/>
            <person name="Bauer D."/>
            <person name="Andreopoulos W."/>
            <person name="Pangilinan J."/>
            <person name="LaButti K."/>
            <person name="Riley R."/>
            <person name="Lipzen A."/>
            <person name="Clum A."/>
            <person name="Drula E."/>
            <person name="Henrissat B."/>
            <person name="Kohler A."/>
            <person name="Grigoriev I.V."/>
            <person name="Martin F.M."/>
            <person name="Hacquard S."/>
        </authorList>
    </citation>
    <scope>NUCLEOTIDE SEQUENCE</scope>
    <source>
        <strain evidence="3">MPI-CAGE-AT-0147</strain>
    </source>
</reference>
<organism evidence="3 4">
    <name type="scientific">Dactylonectria macrodidyma</name>
    <dbReference type="NCBI Taxonomy" id="307937"/>
    <lineage>
        <taxon>Eukaryota</taxon>
        <taxon>Fungi</taxon>
        <taxon>Dikarya</taxon>
        <taxon>Ascomycota</taxon>
        <taxon>Pezizomycotina</taxon>
        <taxon>Sordariomycetes</taxon>
        <taxon>Hypocreomycetidae</taxon>
        <taxon>Hypocreales</taxon>
        <taxon>Nectriaceae</taxon>
        <taxon>Dactylonectria</taxon>
    </lineage>
</organism>
<protein>
    <recommendedName>
        <fullName evidence="2">Chromo domain-containing protein</fullName>
    </recommendedName>
</protein>
<sequence>KKTKVKLRVKWAGDSKPTLVDERAFQEDCPTMLYTYWRSRGTREKATGIKLFHIFGICDWRVKDKLEFKVHWVGYPPEQSTWELAWRVKDFVEGMHAE</sequence>
<name>A0A9P9D8Z5_9HYPO</name>
<dbReference type="AlphaFoldDB" id="A0A9P9D8Z5"/>
<dbReference type="Gene3D" id="2.40.50.40">
    <property type="match status" value="1"/>
</dbReference>
<dbReference type="InterPro" id="IPR016197">
    <property type="entry name" value="Chromo-like_dom_sf"/>
</dbReference>
<gene>
    <name evidence="3" type="ORF">EDB81DRAFT_621476</name>
</gene>
<feature type="domain" description="Chromo" evidence="2">
    <location>
        <begin position="62"/>
        <end position="90"/>
    </location>
</feature>
<dbReference type="SUPFAM" id="SSF54160">
    <property type="entry name" value="Chromo domain-like"/>
    <property type="match status" value="1"/>
</dbReference>
<feature type="non-terminal residue" evidence="3">
    <location>
        <position position="1"/>
    </location>
</feature>
<dbReference type="EMBL" id="JAGMUV010000031">
    <property type="protein sequence ID" value="KAH7114876.1"/>
    <property type="molecule type" value="Genomic_DNA"/>
</dbReference>
<dbReference type="Pfam" id="PF00385">
    <property type="entry name" value="Chromo"/>
    <property type="match status" value="1"/>
</dbReference>
<proteinExistence type="predicted"/>
<comment type="subunit">
    <text evidence="1">Component of the NuA4 histone acetyltransferase complex.</text>
</comment>
<accession>A0A9P9D8Z5</accession>
<comment type="caution">
    <text evidence="3">The sequence shown here is derived from an EMBL/GenBank/DDBJ whole genome shotgun (WGS) entry which is preliminary data.</text>
</comment>
<dbReference type="Proteomes" id="UP000738349">
    <property type="component" value="Unassembled WGS sequence"/>
</dbReference>
<dbReference type="InterPro" id="IPR023780">
    <property type="entry name" value="Chromo_domain"/>
</dbReference>
<evidence type="ECO:0000256" key="1">
    <source>
        <dbReference type="ARBA" id="ARBA00011353"/>
    </source>
</evidence>
<evidence type="ECO:0000313" key="4">
    <source>
        <dbReference type="Proteomes" id="UP000738349"/>
    </source>
</evidence>